<name>A0A2A2M303_9BILA</name>
<dbReference type="AlphaFoldDB" id="A0A2A2M303"/>
<sequence>MRANSASTIASAPRGKSCRTVVSPMRACAAKGRSSKPHRDRLHRDHVGGGGDAVDRIARAVEIRGDFRGHDVGGEMRVELQRRRQAGGLRGDAQAAVAIDQLQRPHLAHEGEPATAAGDQPLADQSAARDIVDADRAMRLARHGTAPHDQRAIAARDLFDHRKLVRLANQQHAVERSRPDDIVQPVVAVGYDARQQYVIAAGGDAVGEMAEQRHEERVGQMLAPFMAQRHRDADHTGALRAQPARHQIGAKPMFGGDRGDALARLFVDQRAVGERAGYRAGIDAGQPGDVLQGADRALSRGHEGAGHGRLEPQDVPAFDDGRDRGKRDGHGGGRRRRCRREGDRRDRRQCRLARRHPTRSA</sequence>
<dbReference type="Proteomes" id="UP000218231">
    <property type="component" value="Unassembled WGS sequence"/>
</dbReference>
<keyword evidence="3" id="KW-1185">Reference proteome</keyword>
<evidence type="ECO:0000313" key="2">
    <source>
        <dbReference type="EMBL" id="PAV92783.1"/>
    </source>
</evidence>
<proteinExistence type="predicted"/>
<feature type="compositionally biased region" description="Basic and acidic residues" evidence="1">
    <location>
        <begin position="319"/>
        <end position="331"/>
    </location>
</feature>
<protein>
    <submittedName>
        <fullName evidence="2">Uncharacterized protein</fullName>
    </submittedName>
</protein>
<feature type="compositionally biased region" description="Basic and acidic residues" evidence="1">
    <location>
        <begin position="42"/>
        <end position="52"/>
    </location>
</feature>
<organism evidence="2 3">
    <name type="scientific">Diploscapter pachys</name>
    <dbReference type="NCBI Taxonomy" id="2018661"/>
    <lineage>
        <taxon>Eukaryota</taxon>
        <taxon>Metazoa</taxon>
        <taxon>Ecdysozoa</taxon>
        <taxon>Nematoda</taxon>
        <taxon>Chromadorea</taxon>
        <taxon>Rhabditida</taxon>
        <taxon>Rhabditina</taxon>
        <taxon>Rhabditomorpha</taxon>
        <taxon>Rhabditoidea</taxon>
        <taxon>Rhabditidae</taxon>
        <taxon>Diploscapter</taxon>
    </lineage>
</organism>
<feature type="region of interest" description="Disordered" evidence="1">
    <location>
        <begin position="30"/>
        <end position="52"/>
    </location>
</feature>
<accession>A0A2A2M303</accession>
<comment type="caution">
    <text evidence="2">The sequence shown here is derived from an EMBL/GenBank/DDBJ whole genome shotgun (WGS) entry which is preliminary data.</text>
</comment>
<evidence type="ECO:0000313" key="3">
    <source>
        <dbReference type="Proteomes" id="UP000218231"/>
    </source>
</evidence>
<feature type="region of interest" description="Disordered" evidence="1">
    <location>
        <begin position="298"/>
        <end position="361"/>
    </location>
</feature>
<evidence type="ECO:0000256" key="1">
    <source>
        <dbReference type="SAM" id="MobiDB-lite"/>
    </source>
</evidence>
<feature type="compositionally biased region" description="Basic and acidic residues" evidence="1">
    <location>
        <begin position="298"/>
        <end position="312"/>
    </location>
</feature>
<dbReference type="OrthoDB" id="10625303at2759"/>
<gene>
    <name evidence="2" type="ORF">WR25_17367</name>
</gene>
<reference evidence="2 3" key="1">
    <citation type="journal article" date="2017" name="Curr. Biol.">
        <title>Genome architecture and evolution of a unichromosomal asexual nematode.</title>
        <authorList>
            <person name="Fradin H."/>
            <person name="Zegar C."/>
            <person name="Gutwein M."/>
            <person name="Lucas J."/>
            <person name="Kovtun M."/>
            <person name="Corcoran D."/>
            <person name="Baugh L.R."/>
            <person name="Kiontke K."/>
            <person name="Gunsalus K."/>
            <person name="Fitch D.H."/>
            <person name="Piano F."/>
        </authorList>
    </citation>
    <scope>NUCLEOTIDE SEQUENCE [LARGE SCALE GENOMIC DNA]</scope>
    <source>
        <strain evidence="2">PF1309</strain>
    </source>
</reference>
<dbReference type="EMBL" id="LIAE01006011">
    <property type="protein sequence ID" value="PAV92783.1"/>
    <property type="molecule type" value="Genomic_DNA"/>
</dbReference>
<feature type="compositionally biased region" description="Basic residues" evidence="1">
    <location>
        <begin position="347"/>
        <end position="361"/>
    </location>
</feature>